<evidence type="ECO:0000313" key="2">
    <source>
        <dbReference type="Proteomes" id="UP000030786"/>
    </source>
</evidence>
<organism evidence="1 2">
    <name type="scientific">Cellulophaga baltica 18</name>
    <dbReference type="NCBI Taxonomy" id="1348584"/>
    <lineage>
        <taxon>Bacteria</taxon>
        <taxon>Pseudomonadati</taxon>
        <taxon>Bacteroidota</taxon>
        <taxon>Flavobacteriia</taxon>
        <taxon>Flavobacteriales</taxon>
        <taxon>Flavobacteriaceae</taxon>
        <taxon>Cellulophaga</taxon>
    </lineage>
</organism>
<dbReference type="AlphaFoldDB" id="A0AAU8R7M2"/>
<evidence type="ECO:0008006" key="3">
    <source>
        <dbReference type="Google" id="ProtNLM"/>
    </source>
</evidence>
<proteinExistence type="predicted"/>
<dbReference type="EMBL" id="CP009976">
    <property type="protein sequence ID" value="AIZ40347.1"/>
    <property type="molecule type" value="Genomic_DNA"/>
</dbReference>
<dbReference type="RefSeq" id="WP_029445292.1">
    <property type="nucleotide sequence ID" value="NZ_CP009976.1"/>
</dbReference>
<dbReference type="KEGG" id="cbat:M666_01380"/>
<sequence>MEEKKYISFNERKTPLYPSYRPMYKVSQILLILYYNGYAGKASLLKLHLFSWALKSYENMNTLKEFVTSNYEQELHFFGIESTLNRALNLAYAEKLIDFDNGSYKLLEKGKTFAEEMIEDETLFTNEKQILSLIGKKIPEKIINNLINHWKNA</sequence>
<dbReference type="GeneID" id="78059384"/>
<dbReference type="Proteomes" id="UP000030786">
    <property type="component" value="Chromosome"/>
</dbReference>
<reference evidence="1 2" key="1">
    <citation type="journal article" date="2014" name="Environ. Microbiol.">
        <title>Contrasting genomic patterns and infection strategies of two co-existing Bacteroidetes podovirus genera.</title>
        <authorList>
            <person name="Holmfeldt K."/>
            <person name="Howard-Varona C."/>
            <person name="Solonenko N."/>
            <person name="Sullivan M.B."/>
        </authorList>
    </citation>
    <scope>NUCLEOTIDE SEQUENCE [LARGE SCALE GENOMIC DNA]</scope>
    <source>
        <strain evidence="1 2">18</strain>
    </source>
</reference>
<name>A0AAU8R7M2_9FLAO</name>
<evidence type="ECO:0000313" key="1">
    <source>
        <dbReference type="EMBL" id="AIZ40347.1"/>
    </source>
</evidence>
<protein>
    <recommendedName>
        <fullName evidence="3">Antitoxin SocA-like Panacea domain-containing protein</fullName>
    </recommendedName>
</protein>
<accession>A0AAU8R7M2</accession>
<gene>
    <name evidence="1" type="ORF">M666_01380</name>
</gene>